<evidence type="ECO:0000256" key="1">
    <source>
        <dbReference type="SAM" id="MobiDB-lite"/>
    </source>
</evidence>
<reference evidence="2" key="2">
    <citation type="journal article" date="2015" name="Fish Shellfish Immunol.">
        <title>Early steps in the European eel (Anguilla anguilla)-Vibrio vulnificus interaction in the gills: Role of the RtxA13 toxin.</title>
        <authorList>
            <person name="Callol A."/>
            <person name="Pajuelo D."/>
            <person name="Ebbesson L."/>
            <person name="Teles M."/>
            <person name="MacKenzie S."/>
            <person name="Amaro C."/>
        </authorList>
    </citation>
    <scope>NUCLEOTIDE SEQUENCE</scope>
</reference>
<protein>
    <submittedName>
        <fullName evidence="2">Uncharacterized protein</fullName>
    </submittedName>
</protein>
<evidence type="ECO:0000313" key="2">
    <source>
        <dbReference type="EMBL" id="JAH57765.1"/>
    </source>
</evidence>
<organism evidence="2">
    <name type="scientific">Anguilla anguilla</name>
    <name type="common">European freshwater eel</name>
    <name type="synonym">Muraena anguilla</name>
    <dbReference type="NCBI Taxonomy" id="7936"/>
    <lineage>
        <taxon>Eukaryota</taxon>
        <taxon>Metazoa</taxon>
        <taxon>Chordata</taxon>
        <taxon>Craniata</taxon>
        <taxon>Vertebrata</taxon>
        <taxon>Euteleostomi</taxon>
        <taxon>Actinopterygii</taxon>
        <taxon>Neopterygii</taxon>
        <taxon>Teleostei</taxon>
        <taxon>Anguilliformes</taxon>
        <taxon>Anguillidae</taxon>
        <taxon>Anguilla</taxon>
    </lineage>
</organism>
<feature type="region of interest" description="Disordered" evidence="1">
    <location>
        <begin position="1"/>
        <end position="25"/>
    </location>
</feature>
<name>A0A0E9TXX1_ANGAN</name>
<accession>A0A0E9TXX1</accession>
<feature type="compositionally biased region" description="Basic residues" evidence="1">
    <location>
        <begin position="16"/>
        <end position="25"/>
    </location>
</feature>
<proteinExistence type="predicted"/>
<reference evidence="2" key="1">
    <citation type="submission" date="2014-11" db="EMBL/GenBank/DDBJ databases">
        <authorList>
            <person name="Amaro Gonzalez C."/>
        </authorList>
    </citation>
    <scope>NUCLEOTIDE SEQUENCE</scope>
</reference>
<dbReference type="EMBL" id="GBXM01050812">
    <property type="protein sequence ID" value="JAH57765.1"/>
    <property type="molecule type" value="Transcribed_RNA"/>
</dbReference>
<dbReference type="AlphaFoldDB" id="A0A0E9TXX1"/>
<sequence>MHTHKHTHTPFSILKSLKKTSNRLV</sequence>